<reference evidence="1 2" key="1">
    <citation type="journal article" date="2021" name="Nat. Plants">
        <title>The Taxus genome provides insights into paclitaxel biosynthesis.</title>
        <authorList>
            <person name="Xiong X."/>
            <person name="Gou J."/>
            <person name="Liao Q."/>
            <person name="Li Y."/>
            <person name="Zhou Q."/>
            <person name="Bi G."/>
            <person name="Li C."/>
            <person name="Du R."/>
            <person name="Wang X."/>
            <person name="Sun T."/>
            <person name="Guo L."/>
            <person name="Liang H."/>
            <person name="Lu P."/>
            <person name="Wu Y."/>
            <person name="Zhang Z."/>
            <person name="Ro D.K."/>
            <person name="Shang Y."/>
            <person name="Huang S."/>
            <person name="Yan J."/>
        </authorList>
    </citation>
    <scope>NUCLEOTIDE SEQUENCE [LARGE SCALE GENOMIC DNA]</scope>
    <source>
        <strain evidence="1">Ta-2019</strain>
    </source>
</reference>
<gene>
    <name evidence="1" type="ORF">KI387_022628</name>
</gene>
<feature type="non-terminal residue" evidence="1">
    <location>
        <position position="1"/>
    </location>
</feature>
<evidence type="ECO:0000313" key="1">
    <source>
        <dbReference type="EMBL" id="KAH9314001.1"/>
    </source>
</evidence>
<sequence>MAGIGIGVLLDVLKKSPAFSIHSYSYFSASTAVAAAASSLAFYPNCPSFASQFFFSGAGSIAYCDAAVAQDEFDYRPNVYDGYSDPTISSNVRVKAYNIELKPLFSAFGWKTLGMTTLRSLLIFYLPLLEPKFDDDDGDDLDNFQDAHQDQPPVDLSVPFKKSLKQICRETGVLTTRRVLERLAVQYVSQRVAWKLLKDLPKSAQRKAGRSMSSFQFFFCVSRSTFRGHFLAITAAWLVQVGIESYHFISDICKDENKRNTDDRIRMFKRRVLGTTVRCGVSLICASICAGLGATLIRPSIGQWI</sequence>
<organism evidence="1 2">
    <name type="scientific">Taxus chinensis</name>
    <name type="common">Chinese yew</name>
    <name type="synonym">Taxus wallichiana var. chinensis</name>
    <dbReference type="NCBI Taxonomy" id="29808"/>
    <lineage>
        <taxon>Eukaryota</taxon>
        <taxon>Viridiplantae</taxon>
        <taxon>Streptophyta</taxon>
        <taxon>Embryophyta</taxon>
        <taxon>Tracheophyta</taxon>
        <taxon>Spermatophyta</taxon>
        <taxon>Pinopsida</taxon>
        <taxon>Pinidae</taxon>
        <taxon>Conifers II</taxon>
        <taxon>Cupressales</taxon>
        <taxon>Taxaceae</taxon>
        <taxon>Taxus</taxon>
    </lineage>
</organism>
<dbReference type="OMA" id="LICASIC"/>
<dbReference type="PANTHER" id="PTHR36074:SF1">
    <property type="entry name" value="ISOPENTENYL-DIPHOSPHATE DELTA-ISOMERASE"/>
    <property type="match status" value="1"/>
</dbReference>
<keyword evidence="2" id="KW-1185">Reference proteome</keyword>
<proteinExistence type="predicted"/>
<comment type="caution">
    <text evidence="1">The sequence shown here is derived from an EMBL/GenBank/DDBJ whole genome shotgun (WGS) entry which is preliminary data.</text>
</comment>
<evidence type="ECO:0000313" key="2">
    <source>
        <dbReference type="Proteomes" id="UP000824469"/>
    </source>
</evidence>
<dbReference type="PANTHER" id="PTHR36074">
    <property type="entry name" value="ISOPENTENYL-DIPHOSPHATE DELTA-ISOMERASE"/>
    <property type="match status" value="1"/>
</dbReference>
<dbReference type="Proteomes" id="UP000824469">
    <property type="component" value="Unassembled WGS sequence"/>
</dbReference>
<name>A0AA38L796_TAXCH</name>
<accession>A0AA38L796</accession>
<dbReference type="EMBL" id="JAHRHJ020000005">
    <property type="protein sequence ID" value="KAH9314001.1"/>
    <property type="molecule type" value="Genomic_DNA"/>
</dbReference>
<protein>
    <submittedName>
        <fullName evidence="1">Uncharacterized protein</fullName>
    </submittedName>
</protein>
<dbReference type="AlphaFoldDB" id="A0AA38L796"/>